<dbReference type="InterPro" id="IPR010310">
    <property type="entry name" value="T7SS_ESAT-6-like"/>
</dbReference>
<accession>A0A4U0RVK0</accession>
<evidence type="ECO:0000256" key="2">
    <source>
        <dbReference type="SAM" id="MobiDB-lite"/>
    </source>
</evidence>
<keyword evidence="4" id="KW-1185">Reference proteome</keyword>
<organism evidence="3 4">
    <name type="scientific">Actinacidiphila oryziradicis</name>
    <dbReference type="NCBI Taxonomy" id="2571141"/>
    <lineage>
        <taxon>Bacteria</taxon>
        <taxon>Bacillati</taxon>
        <taxon>Actinomycetota</taxon>
        <taxon>Actinomycetes</taxon>
        <taxon>Kitasatosporales</taxon>
        <taxon>Streptomycetaceae</taxon>
        <taxon>Actinacidiphila</taxon>
    </lineage>
</organism>
<dbReference type="SUPFAM" id="SSF140453">
    <property type="entry name" value="EsxAB dimer-like"/>
    <property type="match status" value="1"/>
</dbReference>
<keyword evidence="1" id="KW-0175">Coiled coil</keyword>
<dbReference type="InterPro" id="IPR036689">
    <property type="entry name" value="ESAT-6-like_sf"/>
</dbReference>
<sequence length="366" mass="37244">MTGQQQQQQPQIDKSFNLFNPGGDPSVLRACAQAWRDMAQDLKSTIEAQDQEVARLGDNWTGAAADAFHARWSHTRNQVEEALPHFATVAQQLDTAADAIAKANAEVQHVVEEIAATALIGIGLSVLTAGFSDVVAAGAAEAEVAGAAGEVTRLGQLLIRVAEVMERIKTAMEDSKLLKFGVEFGKNLDANFLGNVSGQVATGQKITWGQDLQDAAVAAGVGTGITSASETLAAKVTGWAASSGAHAAGEAWAPGTKIAAALDGTSLTGGLAMGAVSSAGGQAAADGVDILQGGKHGSDVLPDILTSGLTGAAAGGANHAGERIYEPGEGKHRADAPDPVFHPGQRIAIDGVIYGAGNAIESDLEN</sequence>
<evidence type="ECO:0000313" key="4">
    <source>
        <dbReference type="Proteomes" id="UP000305778"/>
    </source>
</evidence>
<feature type="region of interest" description="Disordered" evidence="2">
    <location>
        <begin position="1"/>
        <end position="20"/>
    </location>
</feature>
<dbReference type="NCBIfam" id="TIGR03930">
    <property type="entry name" value="WXG100_ESAT6"/>
    <property type="match status" value="1"/>
</dbReference>
<feature type="compositionally biased region" description="Low complexity" evidence="2">
    <location>
        <begin position="1"/>
        <end position="11"/>
    </location>
</feature>
<dbReference type="OrthoDB" id="4147017at2"/>
<reference evidence="3 4" key="1">
    <citation type="submission" date="2019-04" db="EMBL/GenBank/DDBJ databases">
        <title>Streptomyces oryziradicis sp. nov., a novel actinomycete isolated from rhizosphere soil of rice (Oryza sativa L.).</title>
        <authorList>
            <person name="Li C."/>
        </authorList>
    </citation>
    <scope>NUCLEOTIDE SEQUENCE [LARGE SCALE GENOMIC DNA]</scope>
    <source>
        <strain evidence="3 4">NEAU-C40</strain>
    </source>
</reference>
<gene>
    <name evidence="3" type="ORF">FCI23_48055</name>
</gene>
<protein>
    <submittedName>
        <fullName evidence="3">WXG100 family type VII secretion target</fullName>
    </submittedName>
</protein>
<evidence type="ECO:0000313" key="3">
    <source>
        <dbReference type="EMBL" id="TJZ98830.1"/>
    </source>
</evidence>
<dbReference type="RefSeq" id="WP_136730323.1">
    <property type="nucleotide sequence ID" value="NZ_SUMC01000126.1"/>
</dbReference>
<comment type="caution">
    <text evidence="3">The sequence shown here is derived from an EMBL/GenBank/DDBJ whole genome shotgun (WGS) entry which is preliminary data.</text>
</comment>
<name>A0A4U0RVK0_9ACTN</name>
<feature type="coiled-coil region" evidence="1">
    <location>
        <begin position="32"/>
        <end position="59"/>
    </location>
</feature>
<dbReference type="Pfam" id="PF06013">
    <property type="entry name" value="WXG100"/>
    <property type="match status" value="1"/>
</dbReference>
<dbReference type="EMBL" id="SUMC01000126">
    <property type="protein sequence ID" value="TJZ98830.1"/>
    <property type="molecule type" value="Genomic_DNA"/>
</dbReference>
<evidence type="ECO:0000256" key="1">
    <source>
        <dbReference type="SAM" id="Coils"/>
    </source>
</evidence>
<proteinExistence type="predicted"/>
<dbReference type="AlphaFoldDB" id="A0A4U0RVK0"/>
<dbReference type="Gene3D" id="1.10.287.1060">
    <property type="entry name" value="ESAT-6-like"/>
    <property type="match status" value="1"/>
</dbReference>
<dbReference type="Proteomes" id="UP000305778">
    <property type="component" value="Unassembled WGS sequence"/>
</dbReference>